<dbReference type="InterPro" id="IPR023214">
    <property type="entry name" value="HAD_sf"/>
</dbReference>
<reference evidence="1 2" key="2">
    <citation type="submission" date="2019-05" db="EMBL/GenBank/DDBJ databases">
        <title>Glycomyces buryatensis sp. nov.</title>
        <authorList>
            <person name="Nikitina E."/>
        </authorList>
    </citation>
    <scope>NUCLEOTIDE SEQUENCE [LARGE SCALE GENOMIC DNA]</scope>
    <source>
        <strain evidence="1 2">18</strain>
    </source>
</reference>
<evidence type="ECO:0008006" key="3">
    <source>
        <dbReference type="Google" id="ProtNLM"/>
    </source>
</evidence>
<reference evidence="2" key="1">
    <citation type="submission" date="2019-04" db="EMBL/GenBank/DDBJ databases">
        <title>Nocardioides xinjiangensis sp. nov.</title>
        <authorList>
            <person name="Liu S."/>
        </authorList>
    </citation>
    <scope>NUCLEOTIDE SEQUENCE [LARGE SCALE GENOMIC DNA]</scope>
    <source>
        <strain evidence="2">18</strain>
    </source>
</reference>
<dbReference type="PANTHER" id="PTHR43611">
    <property type="entry name" value="ALPHA-D-GLUCOSE 1-PHOSPHATE PHOSPHATASE"/>
    <property type="match status" value="1"/>
</dbReference>
<dbReference type="Proteomes" id="UP000308760">
    <property type="component" value="Unassembled WGS sequence"/>
</dbReference>
<dbReference type="AlphaFoldDB" id="A0A4S8Q625"/>
<dbReference type="InterPro" id="IPR036412">
    <property type="entry name" value="HAD-like_sf"/>
</dbReference>
<dbReference type="PANTHER" id="PTHR43611:SF3">
    <property type="entry name" value="FLAVIN MONONUCLEOTIDE HYDROLASE 1, CHLOROPLATIC"/>
    <property type="match status" value="1"/>
</dbReference>
<dbReference type="RefSeq" id="WP_136536286.1">
    <property type="nucleotide sequence ID" value="NZ_STGY01000067.1"/>
</dbReference>
<name>A0A4S8Q625_9ACTN</name>
<gene>
    <name evidence="1" type="ORF">FAB82_19935</name>
</gene>
<organism evidence="1 2">
    <name type="scientific">Glycomyces buryatensis</name>
    <dbReference type="NCBI Taxonomy" id="2570927"/>
    <lineage>
        <taxon>Bacteria</taxon>
        <taxon>Bacillati</taxon>
        <taxon>Actinomycetota</taxon>
        <taxon>Actinomycetes</taxon>
        <taxon>Glycomycetales</taxon>
        <taxon>Glycomycetaceae</taxon>
        <taxon>Glycomyces</taxon>
    </lineage>
</organism>
<sequence length="202" mass="22431">MSAGTRVLVTDIGSVLFRFDPDHRFALLEERTGRPRAELDRLLFASGFETRCEAGEFTADEIRDRVAEMTGFEGTTEELSNLWTSAFTLDEEVLQSLTDSGLTLAIFSNNGPLFADYFAGRFPEAAKWFRHRYFASNLKARKPDEAAFETVTARLHDALGTAPYELLLIDDNRQNSAAAVAAGWQAHTFAGPSTLRDLLTEA</sequence>
<proteinExistence type="predicted"/>
<dbReference type="EMBL" id="STGY01000067">
    <property type="protein sequence ID" value="THV38701.1"/>
    <property type="molecule type" value="Genomic_DNA"/>
</dbReference>
<keyword evidence="2" id="KW-1185">Reference proteome</keyword>
<dbReference type="Gene3D" id="1.10.150.240">
    <property type="entry name" value="Putative phosphatase, domain 2"/>
    <property type="match status" value="1"/>
</dbReference>
<dbReference type="InterPro" id="IPR023198">
    <property type="entry name" value="PGP-like_dom2"/>
</dbReference>
<evidence type="ECO:0000313" key="2">
    <source>
        <dbReference type="Proteomes" id="UP000308760"/>
    </source>
</evidence>
<accession>A0A4S8Q625</accession>
<dbReference type="OrthoDB" id="9797415at2"/>
<dbReference type="Pfam" id="PF00702">
    <property type="entry name" value="Hydrolase"/>
    <property type="match status" value="1"/>
</dbReference>
<protein>
    <recommendedName>
        <fullName evidence="3">HAD family phosphatase</fullName>
    </recommendedName>
</protein>
<dbReference type="SUPFAM" id="SSF56784">
    <property type="entry name" value="HAD-like"/>
    <property type="match status" value="1"/>
</dbReference>
<evidence type="ECO:0000313" key="1">
    <source>
        <dbReference type="EMBL" id="THV38701.1"/>
    </source>
</evidence>
<dbReference type="Gene3D" id="3.40.50.1000">
    <property type="entry name" value="HAD superfamily/HAD-like"/>
    <property type="match status" value="1"/>
</dbReference>
<comment type="caution">
    <text evidence="1">The sequence shown here is derived from an EMBL/GenBank/DDBJ whole genome shotgun (WGS) entry which is preliminary data.</text>
</comment>